<dbReference type="InterPro" id="IPR002347">
    <property type="entry name" value="SDR_fam"/>
</dbReference>
<dbReference type="PANTHER" id="PTHR24320">
    <property type="entry name" value="RETINOL DEHYDROGENASE"/>
    <property type="match status" value="1"/>
</dbReference>
<dbReference type="PRINTS" id="PR00081">
    <property type="entry name" value="GDHRDH"/>
</dbReference>
<name>A0A8J2X732_ZYGB2</name>
<dbReference type="OrthoDB" id="191139at2759"/>
<evidence type="ECO:0000256" key="1">
    <source>
        <dbReference type="ARBA" id="ARBA00006484"/>
    </source>
</evidence>
<proteinExistence type="inferred from homology"/>
<comment type="similarity">
    <text evidence="1">Belongs to the short-chain dehydrogenases/reductases (SDR) family.</text>
</comment>
<dbReference type="Gene3D" id="3.40.50.720">
    <property type="entry name" value="NAD(P)-binding Rossmann-like Domain"/>
    <property type="match status" value="1"/>
</dbReference>
<dbReference type="Pfam" id="PF00106">
    <property type="entry name" value="adh_short"/>
    <property type="match status" value="1"/>
</dbReference>
<dbReference type="Proteomes" id="UP000019375">
    <property type="component" value="Unassembled WGS sequence"/>
</dbReference>
<evidence type="ECO:0000256" key="2">
    <source>
        <dbReference type="ARBA" id="ARBA00022857"/>
    </source>
</evidence>
<evidence type="ECO:0000313" key="5">
    <source>
        <dbReference type="Proteomes" id="UP000019375"/>
    </source>
</evidence>
<gene>
    <name evidence="4" type="ORF">BN860_01970g</name>
</gene>
<evidence type="ECO:0000256" key="3">
    <source>
        <dbReference type="ARBA" id="ARBA00023002"/>
    </source>
</evidence>
<keyword evidence="3" id="KW-0560">Oxidoreductase</keyword>
<protein>
    <submittedName>
        <fullName evidence="4">ZYBA0S03-01970g1_1</fullName>
    </submittedName>
</protein>
<accession>A0A8J2X732</accession>
<reference evidence="5" key="1">
    <citation type="journal article" date="2013" name="Genome Announc.">
        <title>Genome sequence of the food spoilage yeast Zygosaccharomyces bailii CLIB 213(T).</title>
        <authorList>
            <person name="Galeote V."/>
            <person name="Bigey F."/>
            <person name="Devillers H."/>
            <person name="Neuveglise C."/>
            <person name="Dequin S."/>
        </authorList>
    </citation>
    <scope>NUCLEOTIDE SEQUENCE [LARGE SCALE GENOMIC DNA]</scope>
    <source>
        <strain evidence="5">CLIB 213 / ATCC 58445 / CBS 680 / CCRC 21525 / NBRC 1098 / NCYC 1416 / NRRL Y-2227</strain>
    </source>
</reference>
<dbReference type="PANTHER" id="PTHR24320:SF236">
    <property type="entry name" value="SHORT-CHAIN DEHYDROGENASE-RELATED"/>
    <property type="match status" value="1"/>
</dbReference>
<keyword evidence="2" id="KW-0521">NADP</keyword>
<dbReference type="InterPro" id="IPR036291">
    <property type="entry name" value="NAD(P)-bd_dom_sf"/>
</dbReference>
<organism evidence="4 5">
    <name type="scientific">Zygosaccharomyces bailii (strain CLIB 213 / ATCC 58445 / CBS 680 / BCRC 21525 / NBRC 1098 / NCYC 1416 / NRRL Y-2227)</name>
    <dbReference type="NCBI Taxonomy" id="1333698"/>
    <lineage>
        <taxon>Eukaryota</taxon>
        <taxon>Fungi</taxon>
        <taxon>Dikarya</taxon>
        <taxon>Ascomycota</taxon>
        <taxon>Saccharomycotina</taxon>
        <taxon>Saccharomycetes</taxon>
        <taxon>Saccharomycetales</taxon>
        <taxon>Saccharomycetaceae</taxon>
        <taxon>Zygosaccharomyces</taxon>
    </lineage>
</organism>
<dbReference type="EMBL" id="HG316456">
    <property type="protein sequence ID" value="CDF88789.1"/>
    <property type="molecule type" value="Genomic_DNA"/>
</dbReference>
<keyword evidence="5" id="KW-1185">Reference proteome</keyword>
<dbReference type="AlphaFoldDB" id="A0A8J2X732"/>
<dbReference type="GO" id="GO:0016491">
    <property type="term" value="F:oxidoreductase activity"/>
    <property type="evidence" value="ECO:0007669"/>
    <property type="project" value="UniProtKB-KW"/>
</dbReference>
<dbReference type="SUPFAM" id="SSF51735">
    <property type="entry name" value="NAD(P)-binding Rossmann-fold domains"/>
    <property type="match status" value="1"/>
</dbReference>
<sequence>MTEPAPSFSKINWLYEMYYGFRPNQPKFLPKDYPDLTGKTAIVTGSNTGIGAFVVELLYEKNCNVISVVRNEKKGLAAKEKALKKVPKSDGSIMVVGGCDFLDLNNVKPAAQKIKDILQSRPLNIIIHNAGLMSPVNIGTSAQGYEAMFSTNVMGPQLLQHFLDPLFLKKDDPLKRIVWVSSCGHLLGFKEYGINWENPTFKDVPISERPRNMTLYGQTKAANLLQSHAWAIKNKKAVDEVGAVSVAVFPGNLSTDLTRDWKLLGWVLPYILAGGLYGAYSELYGALSPDLTVKDQGAYVVPYGEVHKPREDIQAAFVNGSDVKLYNIVEDLISKYF</sequence>
<evidence type="ECO:0000313" key="4">
    <source>
        <dbReference type="EMBL" id="CDF88789.1"/>
    </source>
</evidence>